<dbReference type="Gene3D" id="3.30.428.10">
    <property type="entry name" value="HIT-like"/>
    <property type="match status" value="2"/>
</dbReference>
<evidence type="ECO:0000313" key="2">
    <source>
        <dbReference type="Proteomes" id="UP000639006"/>
    </source>
</evidence>
<protein>
    <recommendedName>
        <fullName evidence="3">Galactose-1-phosphate uridylyltransferase</fullName>
    </recommendedName>
</protein>
<evidence type="ECO:0008006" key="3">
    <source>
        <dbReference type="Google" id="ProtNLM"/>
    </source>
</evidence>
<name>A0A811T580_9EURY</name>
<dbReference type="EMBL" id="CAJHIQ010000013">
    <property type="protein sequence ID" value="CAD6492466.1"/>
    <property type="molecule type" value="Genomic_DNA"/>
</dbReference>
<proteinExistence type="predicted"/>
<dbReference type="Proteomes" id="UP000639006">
    <property type="component" value="Unassembled WGS sequence"/>
</dbReference>
<evidence type="ECO:0000313" key="1">
    <source>
        <dbReference type="EMBL" id="CAD6492466.1"/>
    </source>
</evidence>
<accession>A0A811T580</accession>
<dbReference type="InterPro" id="IPR036265">
    <property type="entry name" value="HIT-like_sf"/>
</dbReference>
<reference evidence="1" key="1">
    <citation type="submission" date="2020-10" db="EMBL/GenBank/DDBJ databases">
        <authorList>
            <person name="Hahn C.J."/>
            <person name="Laso-Perez R."/>
            <person name="Vulcano F."/>
            <person name="Vaziourakis K.-M."/>
            <person name="Stokke R."/>
            <person name="Steen I.H."/>
            <person name="Teske A."/>
            <person name="Boetius A."/>
            <person name="Liebeke M."/>
            <person name="Amann R."/>
            <person name="Knittel K."/>
        </authorList>
    </citation>
    <scope>NUCLEOTIDE SEQUENCE</scope>
    <source>
        <strain evidence="1">Gfbio:e3339647-f889-4370-9287-4fb5cb688e4c:AG392M11_GoMArc1</strain>
    </source>
</reference>
<sequence>MSIEFKSETKTLQVLTSDGDLVTYEIEYRSDPLTSRISVICPYLKEKWVEFYSVQDKDWLNKIIKESKENCLFCKPLLDKIAARFPEQQIEEDILRFDDIYVFPNLYPRADFEAVVTSPDIHYLNFSTINTDLLYRFLSASIECIKKAYQKNNKLIYPVIGCNHLPPAGASLMHFHLQVSIQEVPFHYVKTLTDSSVQYEIRNHANFWLDLMNANKDREIKQKNNIYWHVPFAPTGFCEVKAIINKPNMLMFTTEDVRDIAEGLSNILRYYNDNGFAAFNCVIYSGRLDAENNDFYSGIRMVARPNPRPNYTSIDSWYMPFLLGQTVVIEKPEDLSKEIRNYF</sequence>
<dbReference type="AlphaFoldDB" id="A0A811T580"/>
<gene>
    <name evidence="1" type="ORF">DIAAKJNI_00303</name>
</gene>
<comment type="caution">
    <text evidence="1">The sequence shown here is derived from an EMBL/GenBank/DDBJ whole genome shotgun (WGS) entry which is preliminary data.</text>
</comment>
<organism evidence="1 2">
    <name type="scientific">Candidatus Argoarchaeum ethanivorans</name>
    <dbReference type="NCBI Taxonomy" id="2608793"/>
    <lineage>
        <taxon>Archaea</taxon>
        <taxon>Methanobacteriati</taxon>
        <taxon>Methanobacteriota</taxon>
        <taxon>Stenosarchaea group</taxon>
        <taxon>Methanomicrobia</taxon>
        <taxon>Methanosarcinales</taxon>
        <taxon>Methanosarcinales incertae sedis</taxon>
        <taxon>GOM Arc I cluster</taxon>
        <taxon>Candidatus Argoarchaeum</taxon>
    </lineage>
</organism>
<dbReference type="SUPFAM" id="SSF54197">
    <property type="entry name" value="HIT-like"/>
    <property type="match status" value="1"/>
</dbReference>